<comment type="caution">
    <text evidence="2">The sequence shown here is derived from an EMBL/GenBank/DDBJ whole genome shotgun (WGS) entry which is preliminary data.</text>
</comment>
<feature type="transmembrane region" description="Helical" evidence="1">
    <location>
        <begin position="33"/>
        <end position="53"/>
    </location>
</feature>
<evidence type="ECO:0000313" key="2">
    <source>
        <dbReference type="EMBL" id="DBA04635.1"/>
    </source>
</evidence>
<keyword evidence="1" id="KW-0472">Membrane</keyword>
<sequence>MGYVSAGIQALLGGALAAWLTSLMLGPIGSSDWAWKDYGFVGAVVVAVFYNRLSTMNYEKLMNAEQIKKLANAHPFQRIEFIHGPPLHLKVNTVTCILFFGTWDEKSRAALKMFNELRLHYASEKVQYVAFTQESREELAAYEVKGRNARHFQPLNEFGFTIAIEDGMMGKQYLVRCDVYQIPNVFIVGKDQSIVWFGSPTNSDLRKALSQAMEDPDVVVEEKPKDEKAKKMD</sequence>
<dbReference type="InterPro" id="IPR036249">
    <property type="entry name" value="Thioredoxin-like_sf"/>
</dbReference>
<evidence type="ECO:0008006" key="4">
    <source>
        <dbReference type="Google" id="ProtNLM"/>
    </source>
</evidence>
<gene>
    <name evidence="2" type="ORF">N0F65_012218</name>
</gene>
<protein>
    <recommendedName>
        <fullName evidence="4">Thioredoxin domain-containing protein</fullName>
    </recommendedName>
</protein>
<evidence type="ECO:0000256" key="1">
    <source>
        <dbReference type="SAM" id="Phobius"/>
    </source>
</evidence>
<keyword evidence="1" id="KW-1133">Transmembrane helix</keyword>
<accession>A0AAV2ZFP9</accession>
<keyword evidence="3" id="KW-1185">Reference proteome</keyword>
<dbReference type="SUPFAM" id="SSF52833">
    <property type="entry name" value="Thioredoxin-like"/>
    <property type="match status" value="1"/>
</dbReference>
<dbReference type="Gene3D" id="3.40.30.10">
    <property type="entry name" value="Glutaredoxin"/>
    <property type="match status" value="1"/>
</dbReference>
<dbReference type="Proteomes" id="UP001146120">
    <property type="component" value="Unassembled WGS sequence"/>
</dbReference>
<reference evidence="2" key="1">
    <citation type="submission" date="2022-11" db="EMBL/GenBank/DDBJ databases">
        <authorList>
            <person name="Morgan W.R."/>
            <person name="Tartar A."/>
        </authorList>
    </citation>
    <scope>NUCLEOTIDE SEQUENCE</scope>
    <source>
        <strain evidence="2">ARSEF 373</strain>
    </source>
</reference>
<dbReference type="AlphaFoldDB" id="A0AAV2ZFP9"/>
<name>A0AAV2ZFP9_9STRA</name>
<reference evidence="2" key="2">
    <citation type="journal article" date="2023" name="Microbiol Resour">
        <title>Decontamination and Annotation of the Draft Genome Sequence of the Oomycete Lagenidium giganteum ARSEF 373.</title>
        <authorList>
            <person name="Morgan W.R."/>
            <person name="Tartar A."/>
        </authorList>
    </citation>
    <scope>NUCLEOTIDE SEQUENCE</scope>
    <source>
        <strain evidence="2">ARSEF 373</strain>
    </source>
</reference>
<keyword evidence="1" id="KW-0812">Transmembrane</keyword>
<proteinExistence type="predicted"/>
<dbReference type="EMBL" id="DAKRPA010000006">
    <property type="protein sequence ID" value="DBA04635.1"/>
    <property type="molecule type" value="Genomic_DNA"/>
</dbReference>
<evidence type="ECO:0000313" key="3">
    <source>
        <dbReference type="Proteomes" id="UP001146120"/>
    </source>
</evidence>
<organism evidence="2 3">
    <name type="scientific">Lagenidium giganteum</name>
    <dbReference type="NCBI Taxonomy" id="4803"/>
    <lineage>
        <taxon>Eukaryota</taxon>
        <taxon>Sar</taxon>
        <taxon>Stramenopiles</taxon>
        <taxon>Oomycota</taxon>
        <taxon>Peronosporomycetes</taxon>
        <taxon>Pythiales</taxon>
        <taxon>Pythiaceae</taxon>
    </lineage>
</organism>